<keyword evidence="1" id="KW-0812">Transmembrane</keyword>
<dbReference type="AlphaFoldDB" id="A0AAW7M5Y2"/>
<reference evidence="2" key="1">
    <citation type="submission" date="2023-06" db="EMBL/GenBank/DDBJ databases">
        <title>Sysu t00039.</title>
        <authorList>
            <person name="Gao L."/>
            <person name="Fang B.-Z."/>
            <person name="Li W.-J."/>
        </authorList>
    </citation>
    <scope>NUCLEOTIDE SEQUENCE</scope>
    <source>
        <strain evidence="2">SYSU T00039</strain>
    </source>
</reference>
<feature type="transmembrane region" description="Helical" evidence="1">
    <location>
        <begin position="62"/>
        <end position="84"/>
    </location>
</feature>
<organism evidence="2 3">
    <name type="scientific">Demequina lignilytica</name>
    <dbReference type="NCBI Taxonomy" id="3051663"/>
    <lineage>
        <taxon>Bacteria</taxon>
        <taxon>Bacillati</taxon>
        <taxon>Actinomycetota</taxon>
        <taxon>Actinomycetes</taxon>
        <taxon>Micrococcales</taxon>
        <taxon>Demequinaceae</taxon>
        <taxon>Demequina</taxon>
    </lineage>
</organism>
<evidence type="ECO:0000313" key="3">
    <source>
        <dbReference type="Proteomes" id="UP001172737"/>
    </source>
</evidence>
<dbReference type="RefSeq" id="WP_301118588.1">
    <property type="nucleotide sequence ID" value="NZ_JAUHPX010000002.1"/>
</dbReference>
<evidence type="ECO:0000256" key="1">
    <source>
        <dbReference type="SAM" id="Phobius"/>
    </source>
</evidence>
<sequence length="128" mass="13724">MIRFVVNALIFLGSAAVGLWVSSLIVDGFSITGVGIVIAVVIFAILQSILSPFIFKMTTKYASAFTGGVGLVSTFVSLLITSLISDNLSIDGVTAWIASTVLVWLFTAIATWLLPLIFLRNQVEKRKG</sequence>
<name>A0AAW7M5Y2_9MICO</name>
<gene>
    <name evidence="2" type="ORF">QQX10_05025</name>
</gene>
<keyword evidence="3" id="KW-1185">Reference proteome</keyword>
<evidence type="ECO:0000313" key="2">
    <source>
        <dbReference type="EMBL" id="MDN4487531.1"/>
    </source>
</evidence>
<proteinExistence type="predicted"/>
<feature type="transmembrane region" description="Helical" evidence="1">
    <location>
        <begin position="96"/>
        <end position="119"/>
    </location>
</feature>
<protein>
    <submittedName>
        <fullName evidence="2">Phage holin family protein</fullName>
    </submittedName>
</protein>
<dbReference type="Proteomes" id="UP001172737">
    <property type="component" value="Unassembled WGS sequence"/>
</dbReference>
<comment type="caution">
    <text evidence="2">The sequence shown here is derived from an EMBL/GenBank/DDBJ whole genome shotgun (WGS) entry which is preliminary data.</text>
</comment>
<keyword evidence="1" id="KW-0472">Membrane</keyword>
<keyword evidence="1" id="KW-1133">Transmembrane helix</keyword>
<accession>A0AAW7M5Y2</accession>
<dbReference type="EMBL" id="JAUHPX010000002">
    <property type="protein sequence ID" value="MDN4487531.1"/>
    <property type="molecule type" value="Genomic_DNA"/>
</dbReference>
<feature type="transmembrane region" description="Helical" evidence="1">
    <location>
        <begin position="33"/>
        <end position="55"/>
    </location>
</feature>